<evidence type="ECO:0000256" key="4">
    <source>
        <dbReference type="ARBA" id="ARBA00023125"/>
    </source>
</evidence>
<dbReference type="Pfam" id="PF04542">
    <property type="entry name" value="Sigma70_r2"/>
    <property type="match status" value="1"/>
</dbReference>
<dbReference type="SUPFAM" id="SSF88946">
    <property type="entry name" value="Sigma2 domain of RNA polymerase sigma factors"/>
    <property type="match status" value="1"/>
</dbReference>
<dbReference type="KEGG" id="abat:CFX1CAM_0306"/>
<dbReference type="InterPro" id="IPR036388">
    <property type="entry name" value="WH-like_DNA-bd_sf"/>
</dbReference>
<dbReference type="GO" id="GO:0003677">
    <property type="term" value="F:DNA binding"/>
    <property type="evidence" value="ECO:0007669"/>
    <property type="project" value="UniProtKB-KW"/>
</dbReference>
<feature type="domain" description="RNA polymerase sigma factor 70 region 4 type 2" evidence="7">
    <location>
        <begin position="128"/>
        <end position="178"/>
    </location>
</feature>
<evidence type="ECO:0000313" key="9">
    <source>
        <dbReference type="Proteomes" id="UP000195514"/>
    </source>
</evidence>
<dbReference type="PANTHER" id="PTHR43133">
    <property type="entry name" value="RNA POLYMERASE ECF-TYPE SIGMA FACTO"/>
    <property type="match status" value="1"/>
</dbReference>
<evidence type="ECO:0000256" key="2">
    <source>
        <dbReference type="ARBA" id="ARBA00023015"/>
    </source>
</evidence>
<dbReference type="GO" id="GO:0016987">
    <property type="term" value="F:sigma factor activity"/>
    <property type="evidence" value="ECO:0007669"/>
    <property type="project" value="UniProtKB-KW"/>
</dbReference>
<keyword evidence="2" id="KW-0805">Transcription regulation</keyword>
<evidence type="ECO:0000259" key="7">
    <source>
        <dbReference type="Pfam" id="PF08281"/>
    </source>
</evidence>
<evidence type="ECO:0000259" key="6">
    <source>
        <dbReference type="Pfam" id="PF04542"/>
    </source>
</evidence>
<feature type="domain" description="RNA polymerase sigma-70 region 2" evidence="6">
    <location>
        <begin position="21"/>
        <end position="87"/>
    </location>
</feature>
<dbReference type="SUPFAM" id="SSF88659">
    <property type="entry name" value="Sigma3 and sigma4 domains of RNA polymerase sigma factors"/>
    <property type="match status" value="1"/>
</dbReference>
<dbReference type="InterPro" id="IPR007627">
    <property type="entry name" value="RNA_pol_sigma70_r2"/>
</dbReference>
<name>A0A1Y6K109_9CHLR</name>
<evidence type="ECO:0000256" key="5">
    <source>
        <dbReference type="ARBA" id="ARBA00023163"/>
    </source>
</evidence>
<dbReference type="InterPro" id="IPR013325">
    <property type="entry name" value="RNA_pol_sigma_r2"/>
</dbReference>
<comment type="similarity">
    <text evidence="1">Belongs to the sigma-70 factor family. ECF subfamily.</text>
</comment>
<evidence type="ECO:0000313" key="8">
    <source>
        <dbReference type="EMBL" id="SMX53372.1"/>
    </source>
</evidence>
<organism evidence="8 9">
    <name type="scientific">Candidatus Brevifilum fermentans</name>
    <dbReference type="NCBI Taxonomy" id="1986204"/>
    <lineage>
        <taxon>Bacteria</taxon>
        <taxon>Bacillati</taxon>
        <taxon>Chloroflexota</taxon>
        <taxon>Anaerolineae</taxon>
        <taxon>Anaerolineales</taxon>
        <taxon>Anaerolineaceae</taxon>
        <taxon>Candidatus Brevifilum</taxon>
    </lineage>
</organism>
<keyword evidence="3" id="KW-0731">Sigma factor</keyword>
<protein>
    <submittedName>
        <fullName evidence="8">RNA polymerase ECF-type sigma factor</fullName>
    </submittedName>
</protein>
<dbReference type="InterPro" id="IPR013324">
    <property type="entry name" value="RNA_pol_sigma_r3/r4-like"/>
</dbReference>
<proteinExistence type="inferred from homology"/>
<keyword evidence="4" id="KW-0238">DNA-binding</keyword>
<accession>A0A1Y6K109</accession>
<sequence>MDEGALIQEALDGDLNAFNTLVLHYQDMAYNVAYRILGESGAADDAAQESFISAYLKLHQYRGGSFKAWLLRIVTNSCYDELRRRQRQPVVPLKPDLPDGETLEDPYWIKDEAPTPEEHSERAELQAAIQNCINKLDQKFRVILVLVDVEGLDYDTAAEIASTKVGTVKSRLARARARVQDCLQEYWELLPEIFRHKVEET</sequence>
<dbReference type="NCBIfam" id="TIGR02937">
    <property type="entry name" value="sigma70-ECF"/>
    <property type="match status" value="1"/>
</dbReference>
<dbReference type="AlphaFoldDB" id="A0A1Y6K109"/>
<dbReference type="Gene3D" id="1.10.1740.10">
    <property type="match status" value="1"/>
</dbReference>
<dbReference type="EMBL" id="LT859958">
    <property type="protein sequence ID" value="SMX53372.1"/>
    <property type="molecule type" value="Genomic_DNA"/>
</dbReference>
<dbReference type="CDD" id="cd06171">
    <property type="entry name" value="Sigma70_r4"/>
    <property type="match status" value="1"/>
</dbReference>
<dbReference type="InterPro" id="IPR013249">
    <property type="entry name" value="RNA_pol_sigma70_r4_t2"/>
</dbReference>
<dbReference type="OrthoDB" id="9784984at2"/>
<dbReference type="GO" id="GO:0006352">
    <property type="term" value="P:DNA-templated transcription initiation"/>
    <property type="evidence" value="ECO:0007669"/>
    <property type="project" value="InterPro"/>
</dbReference>
<dbReference type="InterPro" id="IPR014284">
    <property type="entry name" value="RNA_pol_sigma-70_dom"/>
</dbReference>
<keyword evidence="5" id="KW-0804">Transcription</keyword>
<dbReference type="PANTHER" id="PTHR43133:SF8">
    <property type="entry name" value="RNA POLYMERASE SIGMA FACTOR HI_1459-RELATED"/>
    <property type="match status" value="1"/>
</dbReference>
<dbReference type="RefSeq" id="WP_087861312.1">
    <property type="nucleotide sequence ID" value="NZ_LT859958.1"/>
</dbReference>
<dbReference type="InterPro" id="IPR039425">
    <property type="entry name" value="RNA_pol_sigma-70-like"/>
</dbReference>
<gene>
    <name evidence="8" type="ORF">CFX1CAM_0306</name>
</gene>
<evidence type="ECO:0000256" key="3">
    <source>
        <dbReference type="ARBA" id="ARBA00023082"/>
    </source>
</evidence>
<reference evidence="9" key="1">
    <citation type="submission" date="2017-05" db="EMBL/GenBank/DDBJ databases">
        <authorList>
            <person name="Kirkegaard R."/>
            <person name="Mcilroy J S."/>
        </authorList>
    </citation>
    <scope>NUCLEOTIDE SEQUENCE [LARGE SCALE GENOMIC DNA]</scope>
</reference>
<keyword evidence="9" id="KW-1185">Reference proteome</keyword>
<dbReference type="Proteomes" id="UP000195514">
    <property type="component" value="Chromosome I"/>
</dbReference>
<evidence type="ECO:0000256" key="1">
    <source>
        <dbReference type="ARBA" id="ARBA00010641"/>
    </source>
</evidence>
<dbReference type="Gene3D" id="1.10.10.10">
    <property type="entry name" value="Winged helix-like DNA-binding domain superfamily/Winged helix DNA-binding domain"/>
    <property type="match status" value="1"/>
</dbReference>
<dbReference type="Pfam" id="PF08281">
    <property type="entry name" value="Sigma70_r4_2"/>
    <property type="match status" value="1"/>
</dbReference>